<evidence type="ECO:0000313" key="1">
    <source>
        <dbReference type="EMBL" id="WTT23132.1"/>
    </source>
</evidence>
<protein>
    <submittedName>
        <fullName evidence="1">Uncharacterized protein</fullName>
    </submittedName>
</protein>
<dbReference type="AlphaFoldDB" id="A0AAU2AF83"/>
<sequence length="385" mass="40120">MTGPMRPAFHEGQVLAAADLSATVDYARGQTSRHARHLHEWGVAEGLALATEPRTDPVTNARYVEVRVVPGYAVDGTGREVLLTDPVVLRESDFEEVNGADPSETEPYPVFLAAADREPATSARPDSCGGTGGRTRVEDSYEISFGRLGDERTVAEQQPPAIGAQLAAPPALWRILLGYVRWADGHFSGVETVARGVPVRFSGVRADIVSAQSGALTLRTGQAAEEGKPAVVLSGGDSPSLVFGLYQGGGTVDPLLTMAANGNLKIAGSFEGTMPAGSTLVTSGTATDGMLLPLPAGITAQQVADGRVLVHVHLTPRTPPVLGESVLYTPVEATVDDDLRVRSRARLYDPLNGPRDVVERPGAVDFLVVATVSAASAVSATNGGG</sequence>
<reference evidence="1" key="1">
    <citation type="submission" date="2022-10" db="EMBL/GenBank/DDBJ databases">
        <title>The complete genomes of actinobacterial strains from the NBC collection.</title>
        <authorList>
            <person name="Joergensen T.S."/>
            <person name="Alvarez Arevalo M."/>
            <person name="Sterndorff E.B."/>
            <person name="Faurdal D."/>
            <person name="Vuksanovic O."/>
            <person name="Mourched A.-S."/>
            <person name="Charusanti P."/>
            <person name="Shaw S."/>
            <person name="Blin K."/>
            <person name="Weber T."/>
        </authorList>
    </citation>
    <scope>NUCLEOTIDE SEQUENCE</scope>
    <source>
        <strain evidence="1">NBC_00093</strain>
    </source>
</reference>
<dbReference type="EMBL" id="CP108222">
    <property type="protein sequence ID" value="WTT23132.1"/>
    <property type="molecule type" value="Genomic_DNA"/>
</dbReference>
<accession>A0AAU2AF83</accession>
<proteinExistence type="predicted"/>
<name>A0AAU2AF83_9ACTN</name>
<organism evidence="1">
    <name type="scientific">Streptomyces sp. NBC_00093</name>
    <dbReference type="NCBI Taxonomy" id="2975649"/>
    <lineage>
        <taxon>Bacteria</taxon>
        <taxon>Bacillati</taxon>
        <taxon>Actinomycetota</taxon>
        <taxon>Actinomycetes</taxon>
        <taxon>Kitasatosporales</taxon>
        <taxon>Streptomycetaceae</taxon>
        <taxon>Streptomyces</taxon>
    </lineage>
</organism>
<gene>
    <name evidence="1" type="ORF">OHA22_50025</name>
</gene>